<dbReference type="EMBL" id="SNRY01000274">
    <property type="protein sequence ID" value="KAA6343351.1"/>
    <property type="molecule type" value="Genomic_DNA"/>
</dbReference>
<accession>A0A5J4SDL4</accession>
<proteinExistence type="predicted"/>
<dbReference type="AlphaFoldDB" id="A0A5J4SDL4"/>
<evidence type="ECO:0000313" key="1">
    <source>
        <dbReference type="EMBL" id="KAA6343351.1"/>
    </source>
</evidence>
<gene>
    <name evidence="1" type="ORF">EZS27_008942</name>
</gene>
<evidence type="ECO:0008006" key="2">
    <source>
        <dbReference type="Google" id="ProtNLM"/>
    </source>
</evidence>
<protein>
    <recommendedName>
        <fullName evidence="2">ISXO2-like transposase domain-containing protein</fullName>
    </recommendedName>
</protein>
<sequence length="60" mass="6577">MVRLSRDQLTGIVEVDETFIGGLKIGDGKQGRSAKTKTLVVVVTECIGKQIKGSFQMYFV</sequence>
<comment type="caution">
    <text evidence="1">The sequence shown here is derived from an EMBL/GenBank/DDBJ whole genome shotgun (WGS) entry which is preliminary data.</text>
</comment>
<organism evidence="1">
    <name type="scientific">termite gut metagenome</name>
    <dbReference type="NCBI Taxonomy" id="433724"/>
    <lineage>
        <taxon>unclassified sequences</taxon>
        <taxon>metagenomes</taxon>
        <taxon>organismal metagenomes</taxon>
    </lineage>
</organism>
<reference evidence="1" key="1">
    <citation type="submission" date="2019-03" db="EMBL/GenBank/DDBJ databases">
        <title>Single cell metagenomics reveals metabolic interactions within the superorganism composed of flagellate Streblomastix strix and complex community of Bacteroidetes bacteria on its surface.</title>
        <authorList>
            <person name="Treitli S.C."/>
            <person name="Kolisko M."/>
            <person name="Husnik F."/>
            <person name="Keeling P."/>
            <person name="Hampl V."/>
        </authorList>
    </citation>
    <scope>NUCLEOTIDE SEQUENCE</scope>
    <source>
        <strain evidence="1">STM</strain>
    </source>
</reference>
<name>A0A5J4SDL4_9ZZZZ</name>